<dbReference type="PANTHER" id="PTHR35936:SF17">
    <property type="entry name" value="ARGININE-BINDING EXTRACELLULAR PROTEIN ARTP"/>
    <property type="match status" value="1"/>
</dbReference>
<dbReference type="RefSeq" id="WP_136897255.1">
    <property type="nucleotide sequence ID" value="NZ_SWJE01000012.1"/>
</dbReference>
<evidence type="ECO:0000313" key="4">
    <source>
        <dbReference type="EMBL" id="TKC86038.1"/>
    </source>
</evidence>
<evidence type="ECO:0000313" key="5">
    <source>
        <dbReference type="Proteomes" id="UP000305539"/>
    </source>
</evidence>
<reference evidence="4 5" key="1">
    <citation type="submission" date="2019-04" db="EMBL/GenBank/DDBJ databases">
        <title>Trinickia sp. 7GSK02, isolated from subtropical forest soil.</title>
        <authorList>
            <person name="Gao Z.-H."/>
            <person name="Qiu L.-H."/>
        </authorList>
    </citation>
    <scope>NUCLEOTIDE SEQUENCE [LARGE SCALE GENOMIC DNA]</scope>
    <source>
        <strain evidence="4 5">7GSK02</strain>
    </source>
</reference>
<keyword evidence="1 2" id="KW-0732">Signal</keyword>
<gene>
    <name evidence="4" type="ORF">FAZ69_22310</name>
</gene>
<organism evidence="4 5">
    <name type="scientific">Trinickia terrae</name>
    <dbReference type="NCBI Taxonomy" id="2571161"/>
    <lineage>
        <taxon>Bacteria</taxon>
        <taxon>Pseudomonadati</taxon>
        <taxon>Pseudomonadota</taxon>
        <taxon>Betaproteobacteria</taxon>
        <taxon>Burkholderiales</taxon>
        <taxon>Burkholderiaceae</taxon>
        <taxon>Trinickia</taxon>
    </lineage>
</organism>
<dbReference type="SUPFAM" id="SSF53850">
    <property type="entry name" value="Periplasmic binding protein-like II"/>
    <property type="match status" value="1"/>
</dbReference>
<dbReference type="Pfam" id="PF00497">
    <property type="entry name" value="SBP_bac_3"/>
    <property type="match status" value="1"/>
</dbReference>
<dbReference type="InterPro" id="IPR001638">
    <property type="entry name" value="Solute-binding_3/MltF_N"/>
</dbReference>
<feature type="domain" description="Solute-binding protein family 3/N-terminal" evidence="3">
    <location>
        <begin position="36"/>
        <end position="285"/>
    </location>
</feature>
<evidence type="ECO:0000259" key="3">
    <source>
        <dbReference type="SMART" id="SM00062"/>
    </source>
</evidence>
<dbReference type="CDD" id="cd13699">
    <property type="entry name" value="PBP2_OccT_like"/>
    <property type="match status" value="1"/>
</dbReference>
<dbReference type="AlphaFoldDB" id="A0A4U1HZ30"/>
<comment type="caution">
    <text evidence="4">The sequence shown here is derived from an EMBL/GenBank/DDBJ whole genome shotgun (WGS) entry which is preliminary data.</text>
</comment>
<dbReference type="EMBL" id="SWJE01000012">
    <property type="protein sequence ID" value="TKC86038.1"/>
    <property type="molecule type" value="Genomic_DNA"/>
</dbReference>
<accession>A0A4U1HZ30</accession>
<dbReference type="Proteomes" id="UP000305539">
    <property type="component" value="Unassembled WGS sequence"/>
</dbReference>
<dbReference type="Gene3D" id="3.40.190.10">
    <property type="entry name" value="Periplasmic binding protein-like II"/>
    <property type="match status" value="2"/>
</dbReference>
<feature type="chain" id="PRO_5020614986" evidence="2">
    <location>
        <begin position="32"/>
        <end position="288"/>
    </location>
</feature>
<protein>
    <submittedName>
        <fullName evidence="4">Transporter substrate-binding domain-containing protein</fullName>
    </submittedName>
</protein>
<dbReference type="SMART" id="SM00062">
    <property type="entry name" value="PBPb"/>
    <property type="match status" value="1"/>
</dbReference>
<proteinExistence type="predicted"/>
<dbReference type="OrthoDB" id="368476at2"/>
<keyword evidence="5" id="KW-1185">Reference proteome</keyword>
<sequence>MNGKRIKLAIRSIGVAAAVAATLAAQAPAQAKEWKTVTVALEGGYAPWNLTLPGGKLGGFEPELLANVCARIKIQCNMVAQDWDGMIPGLQAGKFDILMDAISITPEREKILAFSRPYAATPATFAVTDTKIMPKASPSAPVVKLTGDSAADKATVDTLRKQLKGKTIGIQSGTVYTKFINDSFKDIASIRVYKTSPERDLDLVAGRIDASFDDVTYYAANMDKKENASVVLAGPKIGGPIWGPGEGLAFRKQDEDLKTKFDAAIGAALADGTVKKLSDKWFKTDVTP</sequence>
<evidence type="ECO:0000256" key="2">
    <source>
        <dbReference type="SAM" id="SignalP"/>
    </source>
</evidence>
<feature type="signal peptide" evidence="2">
    <location>
        <begin position="1"/>
        <end position="31"/>
    </location>
</feature>
<name>A0A4U1HZ30_9BURK</name>
<dbReference type="PANTHER" id="PTHR35936">
    <property type="entry name" value="MEMBRANE-BOUND LYTIC MUREIN TRANSGLYCOSYLASE F"/>
    <property type="match status" value="1"/>
</dbReference>
<evidence type="ECO:0000256" key="1">
    <source>
        <dbReference type="ARBA" id="ARBA00022729"/>
    </source>
</evidence>